<dbReference type="GO" id="GO:0008289">
    <property type="term" value="F:lipid binding"/>
    <property type="evidence" value="ECO:0007669"/>
    <property type="project" value="InterPro"/>
</dbReference>
<evidence type="ECO:0000256" key="1">
    <source>
        <dbReference type="ARBA" id="ARBA00010090"/>
    </source>
</evidence>
<dbReference type="AlphaFoldDB" id="A0A2D0QG33"/>
<dbReference type="PANTHER" id="PTHR14096">
    <property type="entry name" value="APOLIPOPROTEIN L"/>
    <property type="match status" value="1"/>
</dbReference>
<organism evidence="3 4">
    <name type="scientific">Ictalurus punctatus</name>
    <name type="common">Channel catfish</name>
    <name type="synonym">Silurus punctatus</name>
    <dbReference type="NCBI Taxonomy" id="7998"/>
    <lineage>
        <taxon>Eukaryota</taxon>
        <taxon>Metazoa</taxon>
        <taxon>Chordata</taxon>
        <taxon>Craniata</taxon>
        <taxon>Vertebrata</taxon>
        <taxon>Euteleostomi</taxon>
        <taxon>Actinopterygii</taxon>
        <taxon>Neopterygii</taxon>
        <taxon>Teleostei</taxon>
        <taxon>Ostariophysi</taxon>
        <taxon>Siluriformes</taxon>
        <taxon>Ictaluridae</taxon>
        <taxon>Ictalurus</taxon>
    </lineage>
</organism>
<dbReference type="GeneID" id="108260990"/>
<dbReference type="KEGG" id="ipu:108260990"/>
<evidence type="ECO:0000313" key="4">
    <source>
        <dbReference type="RefSeq" id="XP_017317269.1"/>
    </source>
</evidence>
<gene>
    <name evidence="4" type="primary">si:cabz01007807.1</name>
</gene>
<dbReference type="PANTHER" id="PTHR14096:SF64">
    <property type="match status" value="1"/>
</dbReference>
<dbReference type="GO" id="GO:0042157">
    <property type="term" value="P:lipoprotein metabolic process"/>
    <property type="evidence" value="ECO:0007669"/>
    <property type="project" value="InterPro"/>
</dbReference>
<reference evidence="4" key="2">
    <citation type="submission" date="2025-08" db="UniProtKB">
        <authorList>
            <consortium name="RefSeq"/>
        </authorList>
    </citation>
    <scope>IDENTIFICATION</scope>
    <source>
        <tissue evidence="4">Blood</tissue>
    </source>
</reference>
<sequence length="1158" mass="130236">MEVRDNHVGGQNEVASGEREPQIEKVLKRVSLRHFNSLCKENILLNRSSNGTHTSGSQITQNGYLKSVNPFLHPDQTAVNGLSSTSTNPFTQGKDSNGNTVFRDNNKDLILRDGHINGWSSTSSTPSLENDWAIFPPTNLSQETTQITFPNKKWDIFQDSHSARISPTGLSNQKANIFEPFKEETSVFQRMVANEKTSNERAYLLEYIQTNQKNDEQPIPSTTASNQLDIFEDLPSFLPSQVISDDIFPNTAASQSFERYHTPESSVKNRVFQNIQLFETLASVQNDNSHLSKNFSMNNGQFKPQNSHVDKMFMPTDLSQGIFQETSTLLSPLNASTNGGLLFRRQPPKPAPRSKAPKNQNQSINHDIISTPAVSVPADQKAAQTLFTSTLPTPISIPIVPRPLTNIQDTILADEKNQSQVYEDVLFIGQEKCVEDWPEDSPELSPDWKPAGKFKLRRESLRISLESEAALNAISLGKKSGKTRMKLRISGRGSKDKSGDDPRVQQIDTVPQESKENYPDSLNGAYGDTMPWGTKFHSSDDHFLPEQEDQNARMKSKSVKSKKTKFIVPHLQYRESKKKTLREVFEDGSQFVPASKSELIQESYEDRSRNSEEPVMKDYRPKKPLKLKPSLSHQLPKDANEDDMKKMNGLSFLEESKENLFVRAERENHCVSTDLLAEYQHEQFSPKSSESSGKIQELQDYRPKKPIKFSFLHLSRKGSKSTLENDIPQKGADLFKASDIRGLEINLSEDYSEMRKSPVQRVSPIIRRDSKVVNDAEKGADLYKSGDITDNDWMENHTMDSKTEKLKKACLPSSKSKAKDQVCFPEDIEPLGATSGDYYLSEAAKAEWMSSQMDVRRARALDEDKDLEGVKEEEEGEGDTDSLMEWWNTVELWDELPPDEEISVKEDETKSFTEIADKVHRGLRVFYKVFTEQAEVLYLHVLRLYAIGDDISNFHRHAKIANITGGTTTAVGGVAAIAGLALAPVTLGASLIVSAVGLGVATAGGITAASATISDNLHDMNDRKKIEVVVQDYETRLVELRRCLRFVAEGVRRLRFHPLLRRNNYYTGDWEVRRALQTISLVGEPVEQAEDMVEMSTMALNSVCKGMDNYFSKDSKELKKGCKKEVTMQVNMLAKLLHEGLVKLNSIREQLMEATGQV</sequence>
<feature type="region of interest" description="Disordered" evidence="2">
    <location>
        <begin position="1"/>
        <end position="20"/>
    </location>
</feature>
<reference evidence="3" key="1">
    <citation type="journal article" date="2016" name="Nat. Commun.">
        <title>The channel catfish genome sequence provides insights into the evolution of scale formation in teleosts.</title>
        <authorList>
            <person name="Liu Z."/>
            <person name="Liu S."/>
            <person name="Yao J."/>
            <person name="Bao L."/>
            <person name="Zhang J."/>
            <person name="Li Y."/>
            <person name="Jiang C."/>
            <person name="Sun L."/>
            <person name="Wang R."/>
            <person name="Zhang Y."/>
            <person name="Zhou T."/>
            <person name="Zeng Q."/>
            <person name="Fu Q."/>
            <person name="Gao S."/>
            <person name="Li N."/>
            <person name="Koren S."/>
            <person name="Jiang Y."/>
            <person name="Zimin A."/>
            <person name="Xu P."/>
            <person name="Phillippy A.M."/>
            <person name="Geng X."/>
            <person name="Song L."/>
            <person name="Sun F."/>
            <person name="Li C."/>
            <person name="Wang X."/>
            <person name="Chen A."/>
            <person name="Jin Y."/>
            <person name="Yuan Z."/>
            <person name="Yang Y."/>
            <person name="Tan S."/>
            <person name="Peatman E."/>
            <person name="Lu J."/>
            <person name="Qin Z."/>
            <person name="Dunham R."/>
            <person name="Li Z."/>
            <person name="Sonstegard T."/>
            <person name="Feng J."/>
            <person name="Danzmann R.G."/>
            <person name="Schroeder S."/>
            <person name="Scheffler B."/>
            <person name="Duke M.V."/>
            <person name="Ballard L."/>
            <person name="Kucuktas H."/>
            <person name="Kaltenboeck L."/>
            <person name="Liu H."/>
            <person name="Armbruster J."/>
            <person name="Xie Y."/>
            <person name="Kirby M.L."/>
            <person name="Tian Y."/>
            <person name="Flanagan M.E."/>
            <person name="Mu W."/>
            <person name="Waldbieser G.C."/>
        </authorList>
    </citation>
    <scope>NUCLEOTIDE SEQUENCE [LARGE SCALE GENOMIC DNA]</scope>
    <source>
        <strain evidence="3">SDA103</strain>
    </source>
</reference>
<name>A0A2D0QG33_ICTPU</name>
<feature type="region of interest" description="Disordered" evidence="2">
    <location>
        <begin position="596"/>
        <end position="643"/>
    </location>
</feature>
<evidence type="ECO:0000256" key="2">
    <source>
        <dbReference type="SAM" id="MobiDB-lite"/>
    </source>
</evidence>
<dbReference type="GO" id="GO:0006869">
    <property type="term" value="P:lipid transport"/>
    <property type="evidence" value="ECO:0007669"/>
    <property type="project" value="InterPro"/>
</dbReference>
<dbReference type="InterPro" id="IPR008405">
    <property type="entry name" value="ApoL"/>
</dbReference>
<feature type="region of interest" description="Disordered" evidence="2">
    <location>
        <begin position="339"/>
        <end position="362"/>
    </location>
</feature>
<dbReference type="Pfam" id="PF05461">
    <property type="entry name" value="ApoL"/>
    <property type="match status" value="1"/>
</dbReference>
<protein>
    <submittedName>
        <fullName evidence="4">Uncharacterized protein si:cabz01007807.1 isoform X1</fullName>
    </submittedName>
</protein>
<proteinExistence type="inferred from homology"/>
<keyword evidence="3" id="KW-1185">Reference proteome</keyword>
<dbReference type="OrthoDB" id="6363454at2759"/>
<evidence type="ECO:0000313" key="3">
    <source>
        <dbReference type="Proteomes" id="UP000221080"/>
    </source>
</evidence>
<feature type="region of interest" description="Disordered" evidence="2">
    <location>
        <begin position="80"/>
        <end position="102"/>
    </location>
</feature>
<accession>A0A2D0QG33</accession>
<dbReference type="RefSeq" id="XP_017317269.1">
    <property type="nucleotide sequence ID" value="XM_017461780.3"/>
</dbReference>
<dbReference type="GO" id="GO:0005576">
    <property type="term" value="C:extracellular region"/>
    <property type="evidence" value="ECO:0007669"/>
    <property type="project" value="InterPro"/>
</dbReference>
<dbReference type="Proteomes" id="UP000221080">
    <property type="component" value="Chromosome 29"/>
</dbReference>
<comment type="similarity">
    <text evidence="1">Belongs to the apolipoprotein L family.</text>
</comment>
<dbReference type="GO" id="GO:0016020">
    <property type="term" value="C:membrane"/>
    <property type="evidence" value="ECO:0007669"/>
    <property type="project" value="TreeGrafter"/>
</dbReference>
<feature type="compositionally biased region" description="Basic and acidic residues" evidence="2">
    <location>
        <begin position="493"/>
        <end position="503"/>
    </location>
</feature>
<feature type="compositionally biased region" description="Basic and acidic residues" evidence="2">
    <location>
        <begin position="604"/>
        <end position="621"/>
    </location>
</feature>
<feature type="region of interest" description="Disordered" evidence="2">
    <location>
        <begin position="488"/>
        <end position="519"/>
    </location>
</feature>